<keyword evidence="2" id="KW-1185">Reference proteome</keyword>
<evidence type="ECO:0000313" key="2">
    <source>
        <dbReference type="Proteomes" id="UP001497457"/>
    </source>
</evidence>
<dbReference type="EMBL" id="OZ075146">
    <property type="protein sequence ID" value="CAL5051291.1"/>
    <property type="molecule type" value="Genomic_DNA"/>
</dbReference>
<sequence length="146" mass="15378">MGDQAMEEMELDVKPPPPRQVACTDNQQLQLAEFHRLCALMEARVAAICGIYGEVIAAIDSVAAQVRELRRLRAEGLGAAELAASVRKVEWVFGSLLATARQFAAARGTAVEIGRIGIRGGGGGGAAEAADALADALQRIHIDLSQ</sequence>
<accession>A0ABC9E5G9</accession>
<proteinExistence type="predicted"/>
<name>A0ABC9E5G9_9POAL</name>
<dbReference type="AlphaFoldDB" id="A0ABC9E5G9"/>
<protein>
    <submittedName>
        <fullName evidence="1">Uncharacterized protein</fullName>
    </submittedName>
</protein>
<gene>
    <name evidence="1" type="ORF">URODEC1_LOCUS92050</name>
</gene>
<organism evidence="1 2">
    <name type="scientific">Urochloa decumbens</name>
    <dbReference type="NCBI Taxonomy" id="240449"/>
    <lineage>
        <taxon>Eukaryota</taxon>
        <taxon>Viridiplantae</taxon>
        <taxon>Streptophyta</taxon>
        <taxon>Embryophyta</taxon>
        <taxon>Tracheophyta</taxon>
        <taxon>Spermatophyta</taxon>
        <taxon>Magnoliopsida</taxon>
        <taxon>Liliopsida</taxon>
        <taxon>Poales</taxon>
        <taxon>Poaceae</taxon>
        <taxon>PACMAD clade</taxon>
        <taxon>Panicoideae</taxon>
        <taxon>Panicodae</taxon>
        <taxon>Paniceae</taxon>
        <taxon>Melinidinae</taxon>
        <taxon>Urochloa</taxon>
    </lineage>
</organism>
<dbReference type="Proteomes" id="UP001497457">
    <property type="component" value="Chromosome 36b"/>
</dbReference>
<reference evidence="1" key="1">
    <citation type="submission" date="2024-10" db="EMBL/GenBank/DDBJ databases">
        <authorList>
            <person name="Ryan C."/>
        </authorList>
    </citation>
    <scope>NUCLEOTIDE SEQUENCE [LARGE SCALE GENOMIC DNA]</scope>
</reference>
<evidence type="ECO:0000313" key="1">
    <source>
        <dbReference type="EMBL" id="CAL5051291.1"/>
    </source>
</evidence>